<comment type="cofactor">
    <cofactor evidence="1">
        <name>FAD</name>
        <dbReference type="ChEBI" id="CHEBI:57692"/>
    </cofactor>
</comment>
<dbReference type="PANTHER" id="PTHR10961">
    <property type="entry name" value="PEROXISOMAL SARCOSINE OXIDASE"/>
    <property type="match status" value="1"/>
</dbReference>
<name>A0A8J5TIS9_HOMAM</name>
<proteinExistence type="inferred from homology"/>
<keyword evidence="5" id="KW-0560">Oxidoreductase</keyword>
<dbReference type="InterPro" id="IPR006076">
    <property type="entry name" value="FAD-dep_OxRdtase"/>
</dbReference>
<organism evidence="7 8">
    <name type="scientific">Homarus americanus</name>
    <name type="common">American lobster</name>
    <dbReference type="NCBI Taxonomy" id="6706"/>
    <lineage>
        <taxon>Eukaryota</taxon>
        <taxon>Metazoa</taxon>
        <taxon>Ecdysozoa</taxon>
        <taxon>Arthropoda</taxon>
        <taxon>Crustacea</taxon>
        <taxon>Multicrustacea</taxon>
        <taxon>Malacostraca</taxon>
        <taxon>Eumalacostraca</taxon>
        <taxon>Eucarida</taxon>
        <taxon>Decapoda</taxon>
        <taxon>Pleocyemata</taxon>
        <taxon>Astacidea</taxon>
        <taxon>Nephropoidea</taxon>
        <taxon>Nephropidae</taxon>
        <taxon>Homarus</taxon>
    </lineage>
</organism>
<evidence type="ECO:0000256" key="1">
    <source>
        <dbReference type="ARBA" id="ARBA00001974"/>
    </source>
</evidence>
<dbReference type="EMBL" id="JAHLQT010005031">
    <property type="protein sequence ID" value="KAG7175636.1"/>
    <property type="molecule type" value="Genomic_DNA"/>
</dbReference>
<dbReference type="AlphaFoldDB" id="A0A8J5TIS9"/>
<dbReference type="Proteomes" id="UP000747542">
    <property type="component" value="Unassembled WGS sequence"/>
</dbReference>
<dbReference type="PANTHER" id="PTHR10961:SF10">
    <property type="entry name" value="FAD DEPENDENT OXIDOREDUCTASE DOMAIN-CONTAINING PROTEIN"/>
    <property type="match status" value="1"/>
</dbReference>
<dbReference type="GO" id="GO:0050660">
    <property type="term" value="F:flavin adenine dinucleotide binding"/>
    <property type="evidence" value="ECO:0007669"/>
    <property type="project" value="InterPro"/>
</dbReference>
<dbReference type="GO" id="GO:0008115">
    <property type="term" value="F:sarcosine oxidase activity"/>
    <property type="evidence" value="ECO:0007669"/>
    <property type="project" value="TreeGrafter"/>
</dbReference>
<comment type="caution">
    <text evidence="7">The sequence shown here is derived from an EMBL/GenBank/DDBJ whole genome shotgun (WGS) entry which is preliminary data.</text>
</comment>
<evidence type="ECO:0000256" key="2">
    <source>
        <dbReference type="ARBA" id="ARBA00010989"/>
    </source>
</evidence>
<reference evidence="7" key="1">
    <citation type="journal article" date="2021" name="Sci. Adv.">
        <title>The American lobster genome reveals insights on longevity, neural, and immune adaptations.</title>
        <authorList>
            <person name="Polinski J.M."/>
            <person name="Zimin A.V."/>
            <person name="Clark K.F."/>
            <person name="Kohn A.B."/>
            <person name="Sadowski N."/>
            <person name="Timp W."/>
            <person name="Ptitsyn A."/>
            <person name="Khanna P."/>
            <person name="Romanova D.Y."/>
            <person name="Williams P."/>
            <person name="Greenwood S.J."/>
            <person name="Moroz L.L."/>
            <person name="Walt D.R."/>
            <person name="Bodnar A.G."/>
        </authorList>
    </citation>
    <scope>NUCLEOTIDE SEQUENCE</scope>
    <source>
        <strain evidence="7">GMGI-L3</strain>
    </source>
</reference>
<keyword evidence="3" id="KW-0285">Flavoprotein</keyword>
<evidence type="ECO:0000256" key="5">
    <source>
        <dbReference type="ARBA" id="ARBA00023002"/>
    </source>
</evidence>
<dbReference type="SUPFAM" id="SSF51905">
    <property type="entry name" value="FAD/NAD(P)-binding domain"/>
    <property type="match status" value="1"/>
</dbReference>
<keyword evidence="4" id="KW-0274">FAD</keyword>
<keyword evidence="8" id="KW-1185">Reference proteome</keyword>
<dbReference type="Gene3D" id="3.50.50.60">
    <property type="entry name" value="FAD/NAD(P)-binding domain"/>
    <property type="match status" value="1"/>
</dbReference>
<evidence type="ECO:0000256" key="4">
    <source>
        <dbReference type="ARBA" id="ARBA00022827"/>
    </source>
</evidence>
<accession>A0A8J5TIS9</accession>
<evidence type="ECO:0000313" key="7">
    <source>
        <dbReference type="EMBL" id="KAG7175636.1"/>
    </source>
</evidence>
<dbReference type="InterPro" id="IPR045170">
    <property type="entry name" value="MTOX"/>
</dbReference>
<sequence length="192" mass="21348">MSAPEEKIYDLIVVGAGMIGSAAAHHASQIPNTTVCLVGPPEPKVRKGQDIFGCWFDEGRLCYQINRNKIWCNLGAKSLARFRDLEKLTGVKFYTESGYAYVTLDKSTLENLMEVNQKCGFEAQDITNSWKNIFPFLHLPDNASVVWQSVNGGHIIPRKLVTAHQTAAQMCDAQILHKIVSTVLPSKCDTHK</sequence>
<dbReference type="Pfam" id="PF01266">
    <property type="entry name" value="DAO"/>
    <property type="match status" value="1"/>
</dbReference>
<gene>
    <name evidence="7" type="ORF">Hamer_G025631</name>
</gene>
<evidence type="ECO:0000259" key="6">
    <source>
        <dbReference type="Pfam" id="PF01266"/>
    </source>
</evidence>
<protein>
    <submittedName>
        <fullName evidence="7">Putative FAD dependent oxidoreductase-containing protein</fullName>
    </submittedName>
</protein>
<dbReference type="Gene3D" id="3.30.9.10">
    <property type="entry name" value="D-Amino Acid Oxidase, subunit A, domain 2"/>
    <property type="match status" value="1"/>
</dbReference>
<evidence type="ECO:0000313" key="8">
    <source>
        <dbReference type="Proteomes" id="UP000747542"/>
    </source>
</evidence>
<dbReference type="InterPro" id="IPR036188">
    <property type="entry name" value="FAD/NAD-bd_sf"/>
</dbReference>
<feature type="domain" description="FAD dependent oxidoreductase" evidence="6">
    <location>
        <begin position="10"/>
        <end position="177"/>
    </location>
</feature>
<comment type="similarity">
    <text evidence="2">Belongs to the MSOX/MTOX family.</text>
</comment>
<evidence type="ECO:0000256" key="3">
    <source>
        <dbReference type="ARBA" id="ARBA00022630"/>
    </source>
</evidence>